<dbReference type="InterPro" id="IPR004685">
    <property type="entry name" value="Brnchd-chn_aa_trnsp_Livcs"/>
</dbReference>
<dbReference type="GO" id="GO:0015190">
    <property type="term" value="F:L-leucine transmembrane transporter activity"/>
    <property type="evidence" value="ECO:0007669"/>
    <property type="project" value="TreeGrafter"/>
</dbReference>
<feature type="transmembrane region" description="Helical" evidence="9">
    <location>
        <begin position="191"/>
        <end position="210"/>
    </location>
</feature>
<dbReference type="GO" id="GO:0015818">
    <property type="term" value="P:isoleucine transport"/>
    <property type="evidence" value="ECO:0007669"/>
    <property type="project" value="TreeGrafter"/>
</dbReference>
<evidence type="ECO:0000256" key="4">
    <source>
        <dbReference type="ARBA" id="ARBA00022475"/>
    </source>
</evidence>
<keyword evidence="5 9" id="KW-0812">Transmembrane</keyword>
<dbReference type="GO" id="GO:0015188">
    <property type="term" value="F:L-isoleucine transmembrane transporter activity"/>
    <property type="evidence" value="ECO:0007669"/>
    <property type="project" value="TreeGrafter"/>
</dbReference>
<evidence type="ECO:0000256" key="2">
    <source>
        <dbReference type="ARBA" id="ARBA00008540"/>
    </source>
</evidence>
<comment type="caution">
    <text evidence="10">The sequence shown here is derived from an EMBL/GenBank/DDBJ whole genome shotgun (WGS) entry which is preliminary data.</text>
</comment>
<feature type="transmembrane region" description="Helical" evidence="9">
    <location>
        <begin position="41"/>
        <end position="65"/>
    </location>
</feature>
<dbReference type="GO" id="GO:0005886">
    <property type="term" value="C:plasma membrane"/>
    <property type="evidence" value="ECO:0007669"/>
    <property type="project" value="UniProtKB-SubCell"/>
</dbReference>
<evidence type="ECO:0000256" key="3">
    <source>
        <dbReference type="ARBA" id="ARBA00022448"/>
    </source>
</evidence>
<keyword evidence="8 9" id="KW-0472">Membrane</keyword>
<reference evidence="10 11" key="1">
    <citation type="submission" date="2010-08" db="EMBL/GenBank/DDBJ databases">
        <authorList>
            <person name="Harkins D.M."/>
            <person name="Madupu R."/>
            <person name="Durkin A.S."/>
            <person name="Torralba M."/>
            <person name="Methe B."/>
            <person name="Sutton G.G."/>
            <person name="Nelson K.E."/>
        </authorList>
    </citation>
    <scope>NUCLEOTIDE SEQUENCE [LARGE SCALE GENOMIC DNA]</scope>
    <source>
        <strain evidence="10 11">DSM 17678</strain>
    </source>
</reference>
<evidence type="ECO:0000256" key="7">
    <source>
        <dbReference type="ARBA" id="ARBA00022989"/>
    </source>
</evidence>
<keyword evidence="6 9" id="KW-0029">Amino-acid transport</keyword>
<comment type="function">
    <text evidence="9">Component of the transport system for branched-chain amino acids.</text>
</comment>
<evidence type="ECO:0000256" key="6">
    <source>
        <dbReference type="ARBA" id="ARBA00022970"/>
    </source>
</evidence>
<evidence type="ECO:0000256" key="1">
    <source>
        <dbReference type="ARBA" id="ARBA00004651"/>
    </source>
</evidence>
<feature type="transmembrane region" description="Helical" evidence="9">
    <location>
        <begin position="77"/>
        <end position="99"/>
    </location>
</feature>
<dbReference type="OrthoDB" id="9783920at2"/>
<sequence>MTKKGNFKDIITFGFALFAMFFGAGNLIFPPYLGIISGPSWFVAFAGFTIADAGLALLAIIAIALCEGDIMKLFEKIGKGPAILLSFADIMCVGPLLVIPRTGATTYEMGITPILGQNTPILLVVAVFFALTFVLTVRPSKVIDIVGQVLTPFLIIALLVIIVKGVISPLGQPVAEPMIANIFQRGITDGYQTMDCFVPLAVGAVLILTLREKGYTEPKDQVSLLIKAGIVACIGLGVIYGGLTYLGSTVSTMYGVDAQKSQVIVNITQMLLGNSGKTVLSVAVSLACLTTSIGLTSASAEYLSSLTKNKVSYPVFVAIICVFSAGAATIGVAGLVMIANPILAIVYPPTIVLIVLTIARSKVKNPNVYRFAAYLTLIISILTLVSTKVPALDFINKLPLANLGFNWVIPAIIAGLMGSLVGRKKLA</sequence>
<feature type="transmembrane region" description="Helical" evidence="9">
    <location>
        <begin position="403"/>
        <end position="422"/>
    </location>
</feature>
<dbReference type="NCBIfam" id="TIGR00796">
    <property type="entry name" value="livcs"/>
    <property type="match status" value="1"/>
</dbReference>
<gene>
    <name evidence="10" type="primary">brnQ</name>
    <name evidence="10" type="ORF">HMPREF0634_0291</name>
</gene>
<keyword evidence="3 9" id="KW-0813">Transport</keyword>
<accession>E0E330</accession>
<proteinExistence type="inferred from homology"/>
<protein>
    <recommendedName>
        <fullName evidence="9">Branched-chain amino acid transport system carrier protein</fullName>
    </recommendedName>
</protein>
<feature type="transmembrane region" description="Helical" evidence="9">
    <location>
        <begin position="279"/>
        <end position="303"/>
    </location>
</feature>
<feature type="transmembrane region" description="Helical" evidence="9">
    <location>
        <begin position="315"/>
        <end position="336"/>
    </location>
</feature>
<dbReference type="STRING" id="596315.HMPREF0634_0291"/>
<keyword evidence="11" id="KW-1185">Reference proteome</keyword>
<evidence type="ECO:0000256" key="8">
    <source>
        <dbReference type="ARBA" id="ARBA00023136"/>
    </source>
</evidence>
<feature type="transmembrane region" description="Helical" evidence="9">
    <location>
        <begin position="12"/>
        <end position="29"/>
    </location>
</feature>
<dbReference type="PANTHER" id="PTHR30588:SF0">
    <property type="entry name" value="BRANCHED-CHAIN AMINO ACID PERMEASE BRNQ"/>
    <property type="match status" value="1"/>
</dbReference>
<feature type="transmembrane region" description="Helical" evidence="9">
    <location>
        <begin position="371"/>
        <end position="391"/>
    </location>
</feature>
<evidence type="ECO:0000313" key="10">
    <source>
        <dbReference type="EMBL" id="EFM64691.1"/>
    </source>
</evidence>
<feature type="transmembrane region" description="Helical" evidence="9">
    <location>
        <begin position="342"/>
        <end position="359"/>
    </location>
</feature>
<feature type="transmembrane region" description="Helical" evidence="9">
    <location>
        <begin position="119"/>
        <end position="137"/>
    </location>
</feature>
<organism evidence="10 11">
    <name type="scientific">Peptostreptococcus stomatis DSM 17678</name>
    <dbReference type="NCBI Taxonomy" id="596315"/>
    <lineage>
        <taxon>Bacteria</taxon>
        <taxon>Bacillati</taxon>
        <taxon>Bacillota</taxon>
        <taxon>Clostridia</taxon>
        <taxon>Peptostreptococcales</taxon>
        <taxon>Peptostreptococcaceae</taxon>
        <taxon>Peptostreptococcus</taxon>
    </lineage>
</organism>
<dbReference type="eggNOG" id="COG1114">
    <property type="taxonomic scope" value="Bacteria"/>
</dbReference>
<comment type="similarity">
    <text evidence="2 9">Belongs to the branched chain amino acid transporter family.</text>
</comment>
<dbReference type="RefSeq" id="WP_007789492.1">
    <property type="nucleotide sequence ID" value="NZ_ADGQ01000051.1"/>
</dbReference>
<dbReference type="PANTHER" id="PTHR30588">
    <property type="entry name" value="BRANCHED-CHAIN AMINO ACID TRANSPORT SYSTEM 2 CARRIER PROTEIN"/>
    <property type="match status" value="1"/>
</dbReference>
<dbReference type="Pfam" id="PF05525">
    <property type="entry name" value="Branch_AA_trans"/>
    <property type="match status" value="1"/>
</dbReference>
<keyword evidence="4" id="KW-1003">Cell membrane</keyword>
<feature type="transmembrane region" description="Helical" evidence="9">
    <location>
        <begin position="149"/>
        <end position="171"/>
    </location>
</feature>
<dbReference type="GO" id="GO:0005304">
    <property type="term" value="F:L-valine transmembrane transporter activity"/>
    <property type="evidence" value="ECO:0007669"/>
    <property type="project" value="TreeGrafter"/>
</dbReference>
<dbReference type="EMBL" id="ADGQ01000051">
    <property type="protein sequence ID" value="EFM64691.1"/>
    <property type="molecule type" value="Genomic_DNA"/>
</dbReference>
<evidence type="ECO:0000313" key="11">
    <source>
        <dbReference type="Proteomes" id="UP000003244"/>
    </source>
</evidence>
<dbReference type="AlphaFoldDB" id="E0E330"/>
<feature type="transmembrane region" description="Helical" evidence="9">
    <location>
        <begin position="222"/>
        <end position="243"/>
    </location>
</feature>
<dbReference type="GO" id="GO:0015820">
    <property type="term" value="P:L-leucine transport"/>
    <property type="evidence" value="ECO:0007669"/>
    <property type="project" value="TreeGrafter"/>
</dbReference>
<dbReference type="Proteomes" id="UP000003244">
    <property type="component" value="Unassembled WGS sequence"/>
</dbReference>
<evidence type="ECO:0000256" key="5">
    <source>
        <dbReference type="ARBA" id="ARBA00022692"/>
    </source>
</evidence>
<dbReference type="GeneID" id="84800667"/>
<comment type="subcellular location">
    <subcellularLocation>
        <location evidence="1 9">Cell membrane</location>
        <topology evidence="1 9">Multi-pass membrane protein</topology>
    </subcellularLocation>
</comment>
<name>E0E330_9FIRM</name>
<keyword evidence="7 9" id="KW-1133">Transmembrane helix</keyword>
<evidence type="ECO:0000256" key="9">
    <source>
        <dbReference type="RuleBase" id="RU362122"/>
    </source>
</evidence>